<feature type="binding site" evidence="11">
    <location>
        <position position="245"/>
    </location>
    <ligand>
        <name>(6S)-5,6,7,8-tetrahydrofolate</name>
        <dbReference type="ChEBI" id="CHEBI:57453"/>
    </ligand>
</feature>
<dbReference type="EMBL" id="RJPI01000007">
    <property type="protein sequence ID" value="RSJ64306.1"/>
    <property type="molecule type" value="Genomic_DNA"/>
</dbReference>
<dbReference type="FunFam" id="3.40.640.10:FF:000001">
    <property type="entry name" value="Serine hydroxymethyltransferase"/>
    <property type="match status" value="1"/>
</dbReference>
<dbReference type="SUPFAM" id="SSF53383">
    <property type="entry name" value="PLP-dependent transferases"/>
    <property type="match status" value="1"/>
</dbReference>
<organism evidence="14 15">
    <name type="scientific">Streptococcus oralis</name>
    <dbReference type="NCBI Taxonomy" id="1303"/>
    <lineage>
        <taxon>Bacteria</taxon>
        <taxon>Bacillati</taxon>
        <taxon>Bacillota</taxon>
        <taxon>Bacilli</taxon>
        <taxon>Lactobacillales</taxon>
        <taxon>Streptococcaceae</taxon>
        <taxon>Streptococcus</taxon>
    </lineage>
</organism>
<comment type="similarity">
    <text evidence="3 11">Belongs to the SHMT family.</text>
</comment>
<evidence type="ECO:0000256" key="6">
    <source>
        <dbReference type="ARBA" id="ARBA00022563"/>
    </source>
</evidence>
<evidence type="ECO:0000256" key="10">
    <source>
        <dbReference type="ARBA" id="ARBA00054606"/>
    </source>
</evidence>
<comment type="cofactor">
    <cofactor evidence="1 11 12">
        <name>pyridoxal 5'-phosphate</name>
        <dbReference type="ChEBI" id="CHEBI:597326"/>
    </cofactor>
</comment>
<comment type="catalytic activity">
    <reaction evidence="11">
        <text>(6R)-5,10-methylene-5,6,7,8-tetrahydrofolate + glycine + H2O = (6S)-5,6,7,8-tetrahydrofolate + L-serine</text>
        <dbReference type="Rhea" id="RHEA:15481"/>
        <dbReference type="ChEBI" id="CHEBI:15377"/>
        <dbReference type="ChEBI" id="CHEBI:15636"/>
        <dbReference type="ChEBI" id="CHEBI:33384"/>
        <dbReference type="ChEBI" id="CHEBI:57305"/>
        <dbReference type="ChEBI" id="CHEBI:57453"/>
        <dbReference type="EC" id="2.1.2.1"/>
    </reaction>
</comment>
<evidence type="ECO:0000256" key="5">
    <source>
        <dbReference type="ARBA" id="ARBA00022490"/>
    </source>
</evidence>
<feature type="modified residue" description="N6-(pyridoxal phosphate)lysine" evidence="11 12">
    <location>
        <position position="230"/>
    </location>
</feature>
<dbReference type="InterPro" id="IPR015421">
    <property type="entry name" value="PyrdxlP-dep_Trfase_major"/>
</dbReference>
<evidence type="ECO:0000256" key="9">
    <source>
        <dbReference type="ARBA" id="ARBA00022898"/>
    </source>
</evidence>
<dbReference type="UniPathway" id="UPA00193"/>
<accession>A0A3R9M1I5</accession>
<dbReference type="PROSITE" id="PS00096">
    <property type="entry name" value="SHMT"/>
    <property type="match status" value="1"/>
</dbReference>
<keyword evidence="14" id="KW-0489">Methyltransferase</keyword>
<evidence type="ECO:0000256" key="2">
    <source>
        <dbReference type="ARBA" id="ARBA00004496"/>
    </source>
</evidence>
<sequence length="418" mass="45290">MIFDKDDFKAYDADLWNAIAKEEERQQNNIELIASENVVSKAVMAAQGSILTNKYAEGYPGRRYYGGTDVVDVVETLAIERAKEIFGAKFANVQPHSGSQANCAAYMSLIEPGDTVMGMDLAAGGHLTHGASVSFSGQTYNFVSYSVDPETELLDFDAILKQAQEVKPKLIVAGASAYSQIIDFSKFREIADAVGAKLMVDMAHIAGLVAAGLHPSPVPYAHITTTTTHKTLRGPRGGLILTNDEDLAKKINSAIFPGIQGGPLEHVVAAKAVSFKEVLDPAFKEYAANVIKNSKAMVEVFLQDPDFRIISGGTENHLFLVDVTKVVENGKVAQNLLDEVNITLNKNSIPYETLSPFKTSGIRIGSAAITARGFGEDESRKVAELIIKTLKNAENEDVLEEVRSAVKELTDAFPLYED</sequence>
<evidence type="ECO:0000313" key="14">
    <source>
        <dbReference type="EMBL" id="RSJ64306.1"/>
    </source>
</evidence>
<dbReference type="HAMAP" id="MF_00051">
    <property type="entry name" value="SHMT"/>
    <property type="match status" value="1"/>
</dbReference>
<feature type="binding site" evidence="11">
    <location>
        <position position="121"/>
    </location>
    <ligand>
        <name>(6S)-5,6,7,8-tetrahydrofolate</name>
        <dbReference type="ChEBI" id="CHEBI:57453"/>
    </ligand>
</feature>
<evidence type="ECO:0000256" key="1">
    <source>
        <dbReference type="ARBA" id="ARBA00001933"/>
    </source>
</evidence>
<dbReference type="InterPro" id="IPR019798">
    <property type="entry name" value="Ser_HO-MeTrfase_PLP_BS"/>
</dbReference>
<evidence type="ECO:0000313" key="15">
    <source>
        <dbReference type="Proteomes" id="UP000280648"/>
    </source>
</evidence>
<gene>
    <name evidence="11 14" type="primary">glyA</name>
    <name evidence="14" type="ORF">D8803_06080</name>
</gene>
<dbReference type="NCBIfam" id="NF000586">
    <property type="entry name" value="PRK00011.1"/>
    <property type="match status" value="1"/>
</dbReference>
<reference evidence="14 15" key="1">
    <citation type="submission" date="2018-11" db="EMBL/GenBank/DDBJ databases">
        <title>Species Designations Belie Phenotypic and Genotypic Heterogeneity in Oral Streptococci.</title>
        <authorList>
            <person name="Velsko I."/>
        </authorList>
    </citation>
    <scope>NUCLEOTIDE SEQUENCE [LARGE SCALE GENOMIC DNA]</scope>
    <source>
        <strain evidence="14 15">BCC26</strain>
    </source>
</reference>
<evidence type="ECO:0000256" key="7">
    <source>
        <dbReference type="ARBA" id="ARBA00022605"/>
    </source>
</evidence>
<evidence type="ECO:0000256" key="12">
    <source>
        <dbReference type="PIRSR" id="PIRSR000412-50"/>
    </source>
</evidence>
<dbReference type="PIRSF" id="PIRSF000412">
    <property type="entry name" value="SHMT"/>
    <property type="match status" value="1"/>
</dbReference>
<dbReference type="CDD" id="cd00378">
    <property type="entry name" value="SHMT"/>
    <property type="match status" value="1"/>
</dbReference>
<feature type="binding site" evidence="11">
    <location>
        <begin position="125"/>
        <end position="127"/>
    </location>
    <ligand>
        <name>(6S)-5,6,7,8-tetrahydrofolate</name>
        <dbReference type="ChEBI" id="CHEBI:57453"/>
    </ligand>
</feature>
<feature type="domain" description="Serine hydroxymethyltransferase-like" evidence="13">
    <location>
        <begin position="9"/>
        <end position="386"/>
    </location>
</feature>
<name>A0A3R9M1I5_STROR</name>
<comment type="pathway">
    <text evidence="11">One-carbon metabolism; tetrahydrofolate interconversion.</text>
</comment>
<evidence type="ECO:0000256" key="8">
    <source>
        <dbReference type="ARBA" id="ARBA00022679"/>
    </source>
</evidence>
<dbReference type="FunFam" id="3.90.1150.10:FF:000072">
    <property type="entry name" value="Serine hydroxymethyltransferase"/>
    <property type="match status" value="1"/>
</dbReference>
<proteinExistence type="inferred from homology"/>
<dbReference type="AlphaFoldDB" id="A0A3R9M1I5"/>
<dbReference type="GO" id="GO:0008168">
    <property type="term" value="F:methyltransferase activity"/>
    <property type="evidence" value="ECO:0007669"/>
    <property type="project" value="UniProtKB-KW"/>
</dbReference>
<keyword evidence="9 11" id="KW-0663">Pyridoxal phosphate</keyword>
<dbReference type="GO" id="GO:0005829">
    <property type="term" value="C:cytosol"/>
    <property type="evidence" value="ECO:0007669"/>
    <property type="project" value="TreeGrafter"/>
</dbReference>
<dbReference type="InterPro" id="IPR039429">
    <property type="entry name" value="SHMT-like_dom"/>
</dbReference>
<feature type="binding site" evidence="11">
    <location>
        <begin position="355"/>
        <end position="357"/>
    </location>
    <ligand>
        <name>(6S)-5,6,7,8-tetrahydrofolate</name>
        <dbReference type="ChEBI" id="CHEBI:57453"/>
    </ligand>
</feature>
<keyword evidence="8 11" id="KW-0808">Transferase</keyword>
<keyword evidence="5 11" id="KW-0963">Cytoplasm</keyword>
<dbReference type="InterPro" id="IPR001085">
    <property type="entry name" value="Ser_HO-MeTrfase"/>
</dbReference>
<dbReference type="PANTHER" id="PTHR11680">
    <property type="entry name" value="SERINE HYDROXYMETHYLTRANSFERASE"/>
    <property type="match status" value="1"/>
</dbReference>
<dbReference type="Gene3D" id="3.40.640.10">
    <property type="entry name" value="Type I PLP-dependent aspartate aminotransferase-like (Major domain)"/>
    <property type="match status" value="1"/>
</dbReference>
<feature type="site" description="Plays an important role in substrate specificity" evidence="11">
    <location>
        <position position="229"/>
    </location>
</feature>
<comment type="subunit">
    <text evidence="4 11">Homodimer.</text>
</comment>
<dbReference type="Gene3D" id="3.90.1150.10">
    <property type="entry name" value="Aspartate Aminotransferase, domain 1"/>
    <property type="match status" value="1"/>
</dbReference>
<dbReference type="GO" id="GO:0035999">
    <property type="term" value="P:tetrahydrofolate interconversion"/>
    <property type="evidence" value="ECO:0007669"/>
    <property type="project" value="UniProtKB-UniRule"/>
</dbReference>
<keyword evidence="7 11" id="KW-0028">Amino-acid biosynthesis</keyword>
<dbReference type="GO" id="GO:0004372">
    <property type="term" value="F:glycine hydroxymethyltransferase activity"/>
    <property type="evidence" value="ECO:0007669"/>
    <property type="project" value="UniProtKB-UniRule"/>
</dbReference>
<evidence type="ECO:0000256" key="11">
    <source>
        <dbReference type="HAMAP-Rule" id="MF_00051"/>
    </source>
</evidence>
<comment type="function">
    <text evidence="10">Catalyzes the reversible interconversion of serine and glycine with tetrahydrofolate (THF) serving as the one-carbon carrier. This reaction serves as the major source of one-carbon groups required for the biosynthesis of purines, thymidylate, methionine, and other important biomolecules. Also exhibits THF-independent aldolase activity toward beta-hydroxyamino acids, producing glycine and aldehydes, via a retro-aldol mechanism. Thus, is able to catalyze the cleavage of L-allo-threonine.</text>
</comment>
<dbReference type="InterPro" id="IPR015424">
    <property type="entry name" value="PyrdxlP-dep_Trfase"/>
</dbReference>
<comment type="pathway">
    <text evidence="11">Amino-acid biosynthesis; glycine biosynthesis; glycine from L-serine: step 1/1.</text>
</comment>
<dbReference type="Proteomes" id="UP000280648">
    <property type="component" value="Unassembled WGS sequence"/>
</dbReference>
<protein>
    <recommendedName>
        <fullName evidence="11">Serine hydroxymethyltransferase</fullName>
        <shortName evidence="11">SHMT</shortName>
        <shortName evidence="11">Serine methylase</shortName>
        <ecNumber evidence="11">2.1.2.1</ecNumber>
    </recommendedName>
</protein>
<dbReference type="Pfam" id="PF00464">
    <property type="entry name" value="SHMT"/>
    <property type="match status" value="1"/>
</dbReference>
<dbReference type="GO" id="GO:0032259">
    <property type="term" value="P:methylation"/>
    <property type="evidence" value="ECO:0007669"/>
    <property type="project" value="UniProtKB-KW"/>
</dbReference>
<keyword evidence="6 11" id="KW-0554">One-carbon metabolism</keyword>
<comment type="caution">
    <text evidence="14">The sequence shown here is derived from an EMBL/GenBank/DDBJ whole genome shotgun (WGS) entry which is preliminary data.</text>
</comment>
<comment type="subcellular location">
    <subcellularLocation>
        <location evidence="2 11">Cytoplasm</location>
    </subcellularLocation>
</comment>
<evidence type="ECO:0000256" key="4">
    <source>
        <dbReference type="ARBA" id="ARBA00011738"/>
    </source>
</evidence>
<dbReference type="PANTHER" id="PTHR11680:SF35">
    <property type="entry name" value="SERINE HYDROXYMETHYLTRANSFERASE 1"/>
    <property type="match status" value="1"/>
</dbReference>
<dbReference type="GO" id="GO:0019264">
    <property type="term" value="P:glycine biosynthetic process from serine"/>
    <property type="evidence" value="ECO:0007669"/>
    <property type="project" value="UniProtKB-UniRule"/>
</dbReference>
<evidence type="ECO:0000259" key="13">
    <source>
        <dbReference type="Pfam" id="PF00464"/>
    </source>
</evidence>
<dbReference type="RefSeq" id="WP_131200588.1">
    <property type="nucleotide sequence ID" value="NZ_RJPI01000007.1"/>
</dbReference>
<evidence type="ECO:0000256" key="3">
    <source>
        <dbReference type="ARBA" id="ARBA00006376"/>
    </source>
</evidence>
<dbReference type="InterPro" id="IPR049943">
    <property type="entry name" value="Ser_HO-MeTrfase-like"/>
</dbReference>
<dbReference type="EC" id="2.1.2.1" evidence="11"/>
<dbReference type="InterPro" id="IPR015422">
    <property type="entry name" value="PyrdxlP-dep_Trfase_small"/>
</dbReference>
<dbReference type="GO" id="GO:0030170">
    <property type="term" value="F:pyridoxal phosphate binding"/>
    <property type="evidence" value="ECO:0007669"/>
    <property type="project" value="UniProtKB-UniRule"/>
</dbReference>
<dbReference type="UniPathway" id="UPA00288">
    <property type="reaction ID" value="UER01023"/>
</dbReference>